<proteinExistence type="predicted"/>
<dbReference type="RefSeq" id="WP_107644464.1">
    <property type="nucleotide sequence ID" value="NZ_CP120099.1"/>
</dbReference>
<dbReference type="InterPro" id="IPR009229">
    <property type="entry name" value="AgrD"/>
</dbReference>
<dbReference type="Pfam" id="PF05931">
    <property type="entry name" value="AgrD"/>
    <property type="match status" value="1"/>
</dbReference>
<comment type="caution">
    <text evidence="1">The sequence shown here is derived from an EMBL/GenBank/DDBJ whole genome shotgun (WGS) entry which is preliminary data.</text>
</comment>
<evidence type="ECO:0000313" key="2">
    <source>
        <dbReference type="Proteomes" id="UP000240400"/>
    </source>
</evidence>
<protein>
    <submittedName>
        <fullName evidence="1">Cyclic lactone autoinducer peptide</fullName>
    </submittedName>
</protein>
<name>A0A2T4S896_9STAP</name>
<dbReference type="EMBL" id="PZHR01000079">
    <property type="protein sequence ID" value="PTK57922.1"/>
    <property type="molecule type" value="Genomic_DNA"/>
</dbReference>
<evidence type="ECO:0000313" key="1">
    <source>
        <dbReference type="EMBL" id="PTK57922.1"/>
    </source>
</evidence>
<dbReference type="Proteomes" id="UP000240400">
    <property type="component" value="Unassembled WGS sequence"/>
</dbReference>
<accession>A0A2T4S896</accession>
<sequence>MNIFESFLTFFAKFFAIIGAISGVKPCTAFADEPEIPKELTDLYE</sequence>
<dbReference type="AlphaFoldDB" id="A0A2T4S896"/>
<dbReference type="NCBIfam" id="TIGR04223">
    <property type="entry name" value="quorum_AgrD"/>
    <property type="match status" value="1"/>
</dbReference>
<organism evidence="1 2">
    <name type="scientific">Staphylococcus nepalensis</name>
    <dbReference type="NCBI Taxonomy" id="214473"/>
    <lineage>
        <taxon>Bacteria</taxon>
        <taxon>Bacillati</taxon>
        <taxon>Bacillota</taxon>
        <taxon>Bacilli</taxon>
        <taxon>Bacillales</taxon>
        <taxon>Staphylococcaceae</taxon>
        <taxon>Staphylococcus</taxon>
    </lineage>
</organism>
<gene>
    <name evidence="1" type="ORF">BUZ61_11345</name>
</gene>
<dbReference type="SMART" id="SM00794">
    <property type="entry name" value="AgrD"/>
    <property type="match status" value="1"/>
</dbReference>
<reference evidence="1 2" key="1">
    <citation type="journal article" date="2016" name="Front. Microbiol.">
        <title>Comprehensive Phylogenetic Analysis of Bovine Non-aureus Staphylococci Species Based on Whole-Genome Sequencing.</title>
        <authorList>
            <person name="Naushad S."/>
            <person name="Barkema H.W."/>
            <person name="Luby C."/>
            <person name="Condas L.A."/>
            <person name="Nobrega D.B."/>
            <person name="Carson D.A."/>
            <person name="De Buck J."/>
        </authorList>
    </citation>
    <scope>NUCLEOTIDE SEQUENCE [LARGE SCALE GENOMIC DNA]</scope>
    <source>
        <strain evidence="1 2">SNUC 4337</strain>
    </source>
</reference>